<dbReference type="SMART" id="SM00387">
    <property type="entry name" value="HATPase_c"/>
    <property type="match status" value="1"/>
</dbReference>
<keyword evidence="7" id="KW-1133">Transmembrane helix</keyword>
<name>A0A917MY62_9BACT</name>
<protein>
    <recommendedName>
        <fullName evidence="2">histidine kinase</fullName>
        <ecNumber evidence="2">2.7.13.3</ecNumber>
    </recommendedName>
</protein>
<evidence type="ECO:0000256" key="6">
    <source>
        <dbReference type="SAM" id="Coils"/>
    </source>
</evidence>
<accession>A0A917MY62</accession>
<comment type="catalytic activity">
    <reaction evidence="1">
        <text>ATP + protein L-histidine = ADP + protein N-phospho-L-histidine.</text>
        <dbReference type="EC" id="2.7.13.3"/>
    </reaction>
</comment>
<keyword evidence="5" id="KW-0902">Two-component regulatory system</keyword>
<dbReference type="RefSeq" id="WP_188956067.1">
    <property type="nucleotide sequence ID" value="NZ_BMIB01000004.1"/>
</dbReference>
<dbReference type="InterPro" id="IPR050736">
    <property type="entry name" value="Sensor_HK_Regulatory"/>
</dbReference>
<evidence type="ECO:0000313" key="9">
    <source>
        <dbReference type="EMBL" id="GGH76804.1"/>
    </source>
</evidence>
<reference evidence="9" key="2">
    <citation type="submission" date="2020-09" db="EMBL/GenBank/DDBJ databases">
        <authorList>
            <person name="Sun Q."/>
            <person name="Zhou Y."/>
        </authorList>
    </citation>
    <scope>NUCLEOTIDE SEQUENCE</scope>
    <source>
        <strain evidence="9">CGMCC 1.15290</strain>
    </source>
</reference>
<dbReference type="GO" id="GO:0000155">
    <property type="term" value="F:phosphorelay sensor kinase activity"/>
    <property type="evidence" value="ECO:0007669"/>
    <property type="project" value="InterPro"/>
</dbReference>
<keyword evidence="7" id="KW-0812">Transmembrane</keyword>
<reference evidence="9" key="1">
    <citation type="journal article" date="2014" name="Int. J. Syst. Evol. Microbiol.">
        <title>Complete genome sequence of Corynebacterium casei LMG S-19264T (=DSM 44701T), isolated from a smear-ripened cheese.</title>
        <authorList>
            <consortium name="US DOE Joint Genome Institute (JGI-PGF)"/>
            <person name="Walter F."/>
            <person name="Albersmeier A."/>
            <person name="Kalinowski J."/>
            <person name="Ruckert C."/>
        </authorList>
    </citation>
    <scope>NUCLEOTIDE SEQUENCE</scope>
    <source>
        <strain evidence="9">CGMCC 1.15290</strain>
    </source>
</reference>
<evidence type="ECO:0000256" key="3">
    <source>
        <dbReference type="ARBA" id="ARBA00022679"/>
    </source>
</evidence>
<gene>
    <name evidence="9" type="ORF">GCM10011379_42200</name>
</gene>
<evidence type="ECO:0000256" key="2">
    <source>
        <dbReference type="ARBA" id="ARBA00012438"/>
    </source>
</evidence>
<evidence type="ECO:0000256" key="4">
    <source>
        <dbReference type="ARBA" id="ARBA00022777"/>
    </source>
</evidence>
<dbReference type="PANTHER" id="PTHR43711">
    <property type="entry name" value="TWO-COMPONENT HISTIDINE KINASE"/>
    <property type="match status" value="1"/>
</dbReference>
<organism evidence="9 10">
    <name type="scientific">Filimonas zeae</name>
    <dbReference type="NCBI Taxonomy" id="1737353"/>
    <lineage>
        <taxon>Bacteria</taxon>
        <taxon>Pseudomonadati</taxon>
        <taxon>Bacteroidota</taxon>
        <taxon>Chitinophagia</taxon>
        <taxon>Chitinophagales</taxon>
        <taxon>Chitinophagaceae</taxon>
        <taxon>Filimonas</taxon>
    </lineage>
</organism>
<dbReference type="PROSITE" id="PS50109">
    <property type="entry name" value="HIS_KIN"/>
    <property type="match status" value="1"/>
</dbReference>
<dbReference type="EC" id="2.7.13.3" evidence="2"/>
<dbReference type="Pfam" id="PF02518">
    <property type="entry name" value="HATPase_c"/>
    <property type="match status" value="1"/>
</dbReference>
<dbReference type="SUPFAM" id="SSF55874">
    <property type="entry name" value="ATPase domain of HSP90 chaperone/DNA topoisomerase II/histidine kinase"/>
    <property type="match status" value="1"/>
</dbReference>
<dbReference type="PANTHER" id="PTHR43711:SF1">
    <property type="entry name" value="HISTIDINE KINASE 1"/>
    <property type="match status" value="1"/>
</dbReference>
<dbReference type="InterPro" id="IPR005467">
    <property type="entry name" value="His_kinase_dom"/>
</dbReference>
<evidence type="ECO:0000259" key="8">
    <source>
        <dbReference type="PROSITE" id="PS50109"/>
    </source>
</evidence>
<feature type="domain" description="Histidine kinase" evidence="8">
    <location>
        <begin position="139"/>
        <end position="354"/>
    </location>
</feature>
<keyword evidence="7" id="KW-0472">Membrane</keyword>
<keyword evidence="10" id="KW-1185">Reference proteome</keyword>
<sequence>MKPIILFLTLILCIVTAGPISAQKQTGELTRLDSLQQTVNRLEQEKEAALAKMQEAERILQNQKALLVLAGVLFILLIVMAIPFYLNYKKVQMFSDALKQKNGIIQKNAASLDQLNRAISRQNQKLEEDNKLKDKLLSVISHDLRHPLVNTKSILDLINLKLVSPQETEELLEQLENQYVRSLSLLDNLLFWIRGQMKGLKIERSDINMFRVITSLIEEQRVSLQAKQIQMINRIDTQLVWKAEKEMLKIIFRNLLTNAIKFTPTGGEIIISSVTDEHYAYILIKDTGIGMTPDILQKINSRQYISSKGTSNEKGSGFGLMLVKDLIIKNDAELLIDSEPGRGTTMAVKFLHAQPVKENA</sequence>
<keyword evidence="4" id="KW-0418">Kinase</keyword>
<dbReference type="PRINTS" id="PR00344">
    <property type="entry name" value="BCTRLSENSOR"/>
</dbReference>
<dbReference type="InterPro" id="IPR036890">
    <property type="entry name" value="HATPase_C_sf"/>
</dbReference>
<dbReference type="EMBL" id="BMIB01000004">
    <property type="protein sequence ID" value="GGH76804.1"/>
    <property type="molecule type" value="Genomic_DNA"/>
</dbReference>
<proteinExistence type="predicted"/>
<dbReference type="Proteomes" id="UP000627292">
    <property type="component" value="Unassembled WGS sequence"/>
</dbReference>
<dbReference type="SUPFAM" id="SSF47384">
    <property type="entry name" value="Homodimeric domain of signal transducing histidine kinase"/>
    <property type="match status" value="1"/>
</dbReference>
<feature type="coiled-coil region" evidence="6">
    <location>
        <begin position="32"/>
        <end position="66"/>
    </location>
</feature>
<evidence type="ECO:0000313" key="10">
    <source>
        <dbReference type="Proteomes" id="UP000627292"/>
    </source>
</evidence>
<keyword evidence="3" id="KW-0808">Transferase</keyword>
<keyword evidence="6" id="KW-0175">Coiled coil</keyword>
<evidence type="ECO:0000256" key="7">
    <source>
        <dbReference type="SAM" id="Phobius"/>
    </source>
</evidence>
<evidence type="ECO:0000256" key="1">
    <source>
        <dbReference type="ARBA" id="ARBA00000085"/>
    </source>
</evidence>
<feature type="transmembrane region" description="Helical" evidence="7">
    <location>
        <begin position="65"/>
        <end position="86"/>
    </location>
</feature>
<evidence type="ECO:0000256" key="5">
    <source>
        <dbReference type="ARBA" id="ARBA00023012"/>
    </source>
</evidence>
<dbReference type="InterPro" id="IPR004358">
    <property type="entry name" value="Sig_transdc_His_kin-like_C"/>
</dbReference>
<dbReference type="AlphaFoldDB" id="A0A917MY62"/>
<dbReference type="Gene3D" id="1.10.287.130">
    <property type="match status" value="1"/>
</dbReference>
<comment type="caution">
    <text evidence="9">The sequence shown here is derived from an EMBL/GenBank/DDBJ whole genome shotgun (WGS) entry which is preliminary data.</text>
</comment>
<dbReference type="InterPro" id="IPR036097">
    <property type="entry name" value="HisK_dim/P_sf"/>
</dbReference>
<dbReference type="Gene3D" id="3.30.565.10">
    <property type="entry name" value="Histidine kinase-like ATPase, C-terminal domain"/>
    <property type="match status" value="1"/>
</dbReference>
<dbReference type="InterPro" id="IPR003594">
    <property type="entry name" value="HATPase_dom"/>
</dbReference>